<keyword evidence="5" id="KW-0496">Mitochondrion</keyword>
<organism evidence="9">
    <name type="scientific">Medioppia subpectinata</name>
    <dbReference type="NCBI Taxonomy" id="1979941"/>
    <lineage>
        <taxon>Eukaryota</taxon>
        <taxon>Metazoa</taxon>
        <taxon>Ecdysozoa</taxon>
        <taxon>Arthropoda</taxon>
        <taxon>Chelicerata</taxon>
        <taxon>Arachnida</taxon>
        <taxon>Acari</taxon>
        <taxon>Acariformes</taxon>
        <taxon>Sarcoptiformes</taxon>
        <taxon>Oribatida</taxon>
        <taxon>Brachypylina</taxon>
        <taxon>Oppioidea</taxon>
        <taxon>Oppiidae</taxon>
        <taxon>Medioppia</taxon>
    </lineage>
</organism>
<dbReference type="AlphaFoldDB" id="A0A7R9LHE5"/>
<dbReference type="PANTHER" id="PTHR46909:SF1">
    <property type="entry name" value="LARGE RIBOSOMAL SUBUNIT PROTEIN BL36M"/>
    <property type="match status" value="1"/>
</dbReference>
<evidence type="ECO:0000256" key="3">
    <source>
        <dbReference type="ARBA" id="ARBA00022946"/>
    </source>
</evidence>
<dbReference type="Pfam" id="PF00444">
    <property type="entry name" value="Ribosomal_L36"/>
    <property type="match status" value="1"/>
</dbReference>
<protein>
    <recommendedName>
        <fullName evidence="7">Large ribosomal subunit protein bL36m</fullName>
    </recommendedName>
    <alternativeName>
        <fullName evidence="8">39S ribosomal protein L36, mitochondrial</fullName>
    </alternativeName>
</protein>
<evidence type="ECO:0000256" key="6">
    <source>
        <dbReference type="ARBA" id="ARBA00023274"/>
    </source>
</evidence>
<dbReference type="GO" id="GO:0005762">
    <property type="term" value="C:mitochondrial large ribosomal subunit"/>
    <property type="evidence" value="ECO:0007669"/>
    <property type="project" value="TreeGrafter"/>
</dbReference>
<evidence type="ECO:0000313" key="9">
    <source>
        <dbReference type="EMBL" id="CAD7641676.1"/>
    </source>
</evidence>
<dbReference type="GO" id="GO:0006412">
    <property type="term" value="P:translation"/>
    <property type="evidence" value="ECO:0007669"/>
    <property type="project" value="InterPro"/>
</dbReference>
<accession>A0A7R9LHE5</accession>
<evidence type="ECO:0000256" key="8">
    <source>
        <dbReference type="ARBA" id="ARBA00035411"/>
    </source>
</evidence>
<evidence type="ECO:0000256" key="1">
    <source>
        <dbReference type="ARBA" id="ARBA00004173"/>
    </source>
</evidence>
<evidence type="ECO:0000313" key="10">
    <source>
        <dbReference type="Proteomes" id="UP000759131"/>
    </source>
</evidence>
<dbReference type="Proteomes" id="UP000759131">
    <property type="component" value="Unassembled WGS sequence"/>
</dbReference>
<evidence type="ECO:0000256" key="2">
    <source>
        <dbReference type="ARBA" id="ARBA00007645"/>
    </source>
</evidence>
<dbReference type="InterPro" id="IPR000473">
    <property type="entry name" value="Ribosomal_bL36"/>
</dbReference>
<dbReference type="GO" id="GO:0003735">
    <property type="term" value="F:structural constituent of ribosome"/>
    <property type="evidence" value="ECO:0007669"/>
    <property type="project" value="InterPro"/>
</dbReference>
<dbReference type="EMBL" id="OC880252">
    <property type="protein sequence ID" value="CAD7641676.1"/>
    <property type="molecule type" value="Genomic_DNA"/>
</dbReference>
<comment type="similarity">
    <text evidence="2">Belongs to the bacterial ribosomal protein bL36 family.</text>
</comment>
<gene>
    <name evidence="9" type="ORF">OSB1V03_LOCUS18765</name>
</gene>
<dbReference type="InterPro" id="IPR052143">
    <property type="entry name" value="Mitoribosomal_bL36m"/>
</dbReference>
<dbReference type="PANTHER" id="PTHR46909">
    <property type="entry name" value="39S RIBOSOMAL PROTEIN L36, MITOCHONDRIAL"/>
    <property type="match status" value="1"/>
</dbReference>
<dbReference type="OrthoDB" id="10265903at2759"/>
<dbReference type="SUPFAM" id="SSF57840">
    <property type="entry name" value="Ribosomal protein L36"/>
    <property type="match status" value="1"/>
</dbReference>
<keyword evidence="4" id="KW-0689">Ribosomal protein</keyword>
<keyword evidence="6" id="KW-0687">Ribonucleoprotein</keyword>
<reference evidence="9" key="1">
    <citation type="submission" date="2020-11" db="EMBL/GenBank/DDBJ databases">
        <authorList>
            <person name="Tran Van P."/>
        </authorList>
    </citation>
    <scope>NUCLEOTIDE SEQUENCE</scope>
</reference>
<dbReference type="InterPro" id="IPR035977">
    <property type="entry name" value="Ribosomal_bL36_sp"/>
</dbReference>
<evidence type="ECO:0000256" key="7">
    <source>
        <dbReference type="ARBA" id="ARBA00035239"/>
    </source>
</evidence>
<sequence length="109" mass="13106">MTEIAVKTIAFNSNQCLRQAVPSDRLVANLTPIWWTQTRGLKDKDILKIRCSDCYFKKVDDRWWVLCNTHPRHKQRQKVIDVRTKWIVTHTTRTGWPFRKHYQYPGHDL</sequence>
<dbReference type="EMBL" id="CAJPIZ010025677">
    <property type="protein sequence ID" value="CAG2118815.1"/>
    <property type="molecule type" value="Genomic_DNA"/>
</dbReference>
<keyword evidence="3" id="KW-0809">Transit peptide</keyword>
<evidence type="ECO:0000256" key="4">
    <source>
        <dbReference type="ARBA" id="ARBA00022980"/>
    </source>
</evidence>
<comment type="subcellular location">
    <subcellularLocation>
        <location evidence="1">Mitochondrion</location>
    </subcellularLocation>
</comment>
<keyword evidence="10" id="KW-1185">Reference proteome</keyword>
<proteinExistence type="inferred from homology"/>
<name>A0A7R9LHE5_9ACAR</name>
<evidence type="ECO:0000256" key="5">
    <source>
        <dbReference type="ARBA" id="ARBA00023128"/>
    </source>
</evidence>